<dbReference type="EMBL" id="VAUO01000001">
    <property type="protein sequence ID" value="TLP65185.1"/>
    <property type="molecule type" value="Genomic_DNA"/>
</dbReference>
<dbReference type="Proteomes" id="UP000309819">
    <property type="component" value="Unassembled WGS sequence"/>
</dbReference>
<accession>A0A5R8ZIJ4</accession>
<keyword evidence="2" id="KW-1185">Reference proteome</keyword>
<dbReference type="RefSeq" id="WP_138217808.1">
    <property type="nucleotide sequence ID" value="NZ_VAUO01000001.1"/>
</dbReference>
<evidence type="ECO:0000313" key="2">
    <source>
        <dbReference type="Proteomes" id="UP000309819"/>
    </source>
</evidence>
<dbReference type="AlphaFoldDB" id="A0A5R8ZIJ4"/>
<gene>
    <name evidence="1" type="ORF">FEM01_03135</name>
</gene>
<name>A0A5R8ZIJ4_9PSED</name>
<comment type="caution">
    <text evidence="1">The sequence shown here is derived from an EMBL/GenBank/DDBJ whole genome shotgun (WGS) entry which is preliminary data.</text>
</comment>
<evidence type="ECO:0008006" key="3">
    <source>
        <dbReference type="Google" id="ProtNLM"/>
    </source>
</evidence>
<sequence length="168" mass="18807">MDYEPLPSTWVIEEARAFLRAAQILEVAAQSDRDPRLYWPSIMNSALACELFLKSLLVEADPRYPRSEDDPDGHLRLRSKPPGNGHGLFDLYDAIPAELASQLRVISQSLAPGFELEKWISTASNLFVGTRYPYEAGSVQGVDLDVLKLAPHLDQVLDRMTQSRLIGQ</sequence>
<protein>
    <recommendedName>
        <fullName evidence="3">HEPN domain-containing protein</fullName>
    </recommendedName>
</protein>
<dbReference type="OrthoDB" id="6864406at2"/>
<organism evidence="1 2">
    <name type="scientific">Pseudomonas mosselii</name>
    <dbReference type="NCBI Taxonomy" id="78327"/>
    <lineage>
        <taxon>Bacteria</taxon>
        <taxon>Pseudomonadati</taxon>
        <taxon>Pseudomonadota</taxon>
        <taxon>Gammaproteobacteria</taxon>
        <taxon>Pseudomonadales</taxon>
        <taxon>Pseudomonadaceae</taxon>
        <taxon>Pseudomonas</taxon>
    </lineage>
</organism>
<evidence type="ECO:0000313" key="1">
    <source>
        <dbReference type="EMBL" id="TLP65185.1"/>
    </source>
</evidence>
<reference evidence="1 2" key="1">
    <citation type="submission" date="2019-05" db="EMBL/GenBank/DDBJ databases">
        <title>Pseudomonas sp. SC006 isolated from lettuce that can produce HBGAs.</title>
        <authorList>
            <person name="Wang D."/>
            <person name="Liao N."/>
            <person name="Liu D."/>
            <person name="Zhang Z."/>
            <person name="Zou S."/>
        </authorList>
    </citation>
    <scope>NUCLEOTIDE SEQUENCE [LARGE SCALE GENOMIC DNA]</scope>
    <source>
        <strain evidence="1 2">SC006</strain>
    </source>
</reference>
<proteinExistence type="predicted"/>